<evidence type="ECO:0000259" key="1">
    <source>
        <dbReference type="Pfam" id="PF20231"/>
    </source>
</evidence>
<reference evidence="2 3" key="1">
    <citation type="submission" date="2020-06" db="EMBL/GenBank/DDBJ databases">
        <authorList>
            <person name="Li R."/>
            <person name="Bekaert M."/>
        </authorList>
    </citation>
    <scope>NUCLEOTIDE SEQUENCE [LARGE SCALE GENOMIC DNA]</scope>
    <source>
        <strain evidence="3">wild</strain>
    </source>
</reference>
<feature type="domain" description="DUF6589" evidence="1">
    <location>
        <begin position="13"/>
        <end position="151"/>
    </location>
</feature>
<gene>
    <name evidence="2" type="ORF">MCOR_56753</name>
</gene>
<protein>
    <recommendedName>
        <fullName evidence="1">DUF6589 domain-containing protein</fullName>
    </recommendedName>
</protein>
<dbReference type="EMBL" id="CACVKT020010106">
    <property type="protein sequence ID" value="CAC5424882.1"/>
    <property type="molecule type" value="Genomic_DNA"/>
</dbReference>
<name>A0A6J8EYN4_MYTCO</name>
<evidence type="ECO:0000313" key="3">
    <source>
        <dbReference type="Proteomes" id="UP000507470"/>
    </source>
</evidence>
<accession>A0A6J8EYN4</accession>
<dbReference type="AlphaFoldDB" id="A0A6J8EYN4"/>
<sequence>MLGGSFNTAAIEAVTNKRTLRIIGDNVNFKTSITEQHNSNDGKRFEMHHAFAKQTTVIPLETKPLNEQKYEDVVKILEHYENVIDELHQKANADLKDEDCFHIDGDQLTRERFSGAKRLRAGTDNIQDRFGHLHPITFEFFHLLMNFLKAFNFFLFDRSSIQLTVLFSEKSATMTVYSMFVNTQGKIDSHIPADLQMEYIPKSKRTAVLKQFISIHSSYLTAVL</sequence>
<keyword evidence="3" id="KW-1185">Reference proteome</keyword>
<dbReference type="Proteomes" id="UP000507470">
    <property type="component" value="Unassembled WGS sequence"/>
</dbReference>
<organism evidence="2 3">
    <name type="scientific">Mytilus coruscus</name>
    <name type="common">Sea mussel</name>
    <dbReference type="NCBI Taxonomy" id="42192"/>
    <lineage>
        <taxon>Eukaryota</taxon>
        <taxon>Metazoa</taxon>
        <taxon>Spiralia</taxon>
        <taxon>Lophotrochozoa</taxon>
        <taxon>Mollusca</taxon>
        <taxon>Bivalvia</taxon>
        <taxon>Autobranchia</taxon>
        <taxon>Pteriomorphia</taxon>
        <taxon>Mytilida</taxon>
        <taxon>Mytiloidea</taxon>
        <taxon>Mytilidae</taxon>
        <taxon>Mytilinae</taxon>
        <taxon>Mytilus</taxon>
    </lineage>
</organism>
<evidence type="ECO:0000313" key="2">
    <source>
        <dbReference type="EMBL" id="CAC5424882.1"/>
    </source>
</evidence>
<dbReference type="Pfam" id="PF20231">
    <property type="entry name" value="DUF6589"/>
    <property type="match status" value="1"/>
</dbReference>
<dbReference type="OrthoDB" id="6137837at2759"/>
<dbReference type="InterPro" id="IPR046496">
    <property type="entry name" value="DUF6589"/>
</dbReference>
<proteinExistence type="predicted"/>